<feature type="domain" description="SIAH-type" evidence="13">
    <location>
        <begin position="73"/>
        <end position="131"/>
    </location>
</feature>
<dbReference type="PANTHER" id="PTHR46632:SF32">
    <property type="entry name" value="SIAH-TYPE DOMAIN-CONTAINING PROTEIN"/>
    <property type="match status" value="1"/>
</dbReference>
<dbReference type="PROSITE" id="PS51081">
    <property type="entry name" value="ZF_SIAH"/>
    <property type="match status" value="1"/>
</dbReference>
<dbReference type="CDD" id="cd16571">
    <property type="entry name" value="RING-HC_SIAHs"/>
    <property type="match status" value="1"/>
</dbReference>
<comment type="function">
    <text evidence="10">E3 ubiquitin-protein ligase that mediates ubiquitination and subsequent proteasomal degradation of target proteins. E3 ubiquitin ligases accept ubiquitin from an E2 ubiquitin-conjugating enzyme in the form of a thioester and then directly transfers the ubiquitin to targeted substrates. It probably triggers the ubiquitin-mediated degradation of different substrates.</text>
</comment>
<comment type="similarity">
    <text evidence="3">Belongs to the SINA (Seven in absentia) family.</text>
</comment>
<dbReference type="GO" id="GO:0061630">
    <property type="term" value="F:ubiquitin protein ligase activity"/>
    <property type="evidence" value="ECO:0007669"/>
    <property type="project" value="UniProtKB-EC"/>
</dbReference>
<dbReference type="Pfam" id="PF00240">
    <property type="entry name" value="ubiquitin"/>
    <property type="match status" value="1"/>
</dbReference>
<evidence type="ECO:0000256" key="10">
    <source>
        <dbReference type="ARBA" id="ARBA00024004"/>
    </source>
</evidence>
<dbReference type="PROSITE" id="PS50053">
    <property type="entry name" value="UBIQUITIN_2"/>
    <property type="match status" value="1"/>
</dbReference>
<dbReference type="GO" id="GO:0008270">
    <property type="term" value="F:zinc ion binding"/>
    <property type="evidence" value="ECO:0007669"/>
    <property type="project" value="UniProtKB-KW"/>
</dbReference>
<evidence type="ECO:0000313" key="14">
    <source>
        <dbReference type="EMBL" id="AES97879.1"/>
    </source>
</evidence>
<dbReference type="Proteomes" id="UP000002051">
    <property type="component" value="Chromosome 5"/>
</dbReference>
<evidence type="ECO:0000313" key="17">
    <source>
        <dbReference type="Proteomes" id="UP000002051"/>
    </source>
</evidence>
<dbReference type="InterPro" id="IPR029071">
    <property type="entry name" value="Ubiquitin-like_domsf"/>
</dbReference>
<evidence type="ECO:0000256" key="2">
    <source>
        <dbReference type="ARBA" id="ARBA00004906"/>
    </source>
</evidence>
<evidence type="ECO:0000256" key="1">
    <source>
        <dbReference type="ARBA" id="ARBA00000900"/>
    </source>
</evidence>
<dbReference type="EnsemblPlants" id="AES97879">
    <property type="protein sequence ID" value="AES97879"/>
    <property type="gene ID" value="MTR_5g061290"/>
</dbReference>
<accession>G7K957</accession>
<reference evidence="16" key="3">
    <citation type="submission" date="2015-04" db="UniProtKB">
        <authorList>
            <consortium name="EnsemblPlants"/>
        </authorList>
    </citation>
    <scope>IDENTIFICATION</scope>
    <source>
        <strain evidence="16">cv. Jemalong A17</strain>
    </source>
</reference>
<reference evidence="14 17" key="1">
    <citation type="journal article" date="2011" name="Nature">
        <title>The Medicago genome provides insight into the evolution of rhizobial symbioses.</title>
        <authorList>
            <person name="Young N.D."/>
            <person name="Debelle F."/>
            <person name="Oldroyd G.E."/>
            <person name="Geurts R."/>
            <person name="Cannon S.B."/>
            <person name="Udvardi M.K."/>
            <person name="Benedito V.A."/>
            <person name="Mayer K.F."/>
            <person name="Gouzy J."/>
            <person name="Schoof H."/>
            <person name="Van de Peer Y."/>
            <person name="Proost S."/>
            <person name="Cook D.R."/>
            <person name="Meyers B.C."/>
            <person name="Spannagl M."/>
            <person name="Cheung F."/>
            <person name="De Mita S."/>
            <person name="Krishnakumar V."/>
            <person name="Gundlach H."/>
            <person name="Zhou S."/>
            <person name="Mudge J."/>
            <person name="Bharti A.K."/>
            <person name="Murray J.D."/>
            <person name="Naoumkina M.A."/>
            <person name="Rosen B."/>
            <person name="Silverstein K.A."/>
            <person name="Tang H."/>
            <person name="Rombauts S."/>
            <person name="Zhao P.X."/>
            <person name="Zhou P."/>
            <person name="Barbe V."/>
            <person name="Bardou P."/>
            <person name="Bechner M."/>
            <person name="Bellec A."/>
            <person name="Berger A."/>
            <person name="Berges H."/>
            <person name="Bidwell S."/>
            <person name="Bisseling T."/>
            <person name="Choisne N."/>
            <person name="Couloux A."/>
            <person name="Denny R."/>
            <person name="Deshpande S."/>
            <person name="Dai X."/>
            <person name="Doyle J.J."/>
            <person name="Dudez A.M."/>
            <person name="Farmer A.D."/>
            <person name="Fouteau S."/>
            <person name="Franken C."/>
            <person name="Gibelin C."/>
            <person name="Gish J."/>
            <person name="Goldstein S."/>
            <person name="Gonzalez A.J."/>
            <person name="Green P.J."/>
            <person name="Hallab A."/>
            <person name="Hartog M."/>
            <person name="Hua A."/>
            <person name="Humphray S.J."/>
            <person name="Jeong D.H."/>
            <person name="Jing Y."/>
            <person name="Jocker A."/>
            <person name="Kenton S.M."/>
            <person name="Kim D.J."/>
            <person name="Klee K."/>
            <person name="Lai H."/>
            <person name="Lang C."/>
            <person name="Lin S."/>
            <person name="Macmil S.L."/>
            <person name="Magdelenat G."/>
            <person name="Matthews L."/>
            <person name="McCorrison J."/>
            <person name="Monaghan E.L."/>
            <person name="Mun J.H."/>
            <person name="Najar F.Z."/>
            <person name="Nicholson C."/>
            <person name="Noirot C."/>
            <person name="O'Bleness M."/>
            <person name="Paule C.R."/>
            <person name="Poulain J."/>
            <person name="Prion F."/>
            <person name="Qin B."/>
            <person name="Qu C."/>
            <person name="Retzel E.F."/>
            <person name="Riddle C."/>
            <person name="Sallet E."/>
            <person name="Samain S."/>
            <person name="Samson N."/>
            <person name="Sanders I."/>
            <person name="Saurat O."/>
            <person name="Scarpelli C."/>
            <person name="Schiex T."/>
            <person name="Segurens B."/>
            <person name="Severin A.J."/>
            <person name="Sherrier D.J."/>
            <person name="Shi R."/>
            <person name="Sims S."/>
            <person name="Singer S.R."/>
            <person name="Sinharoy S."/>
            <person name="Sterck L."/>
            <person name="Viollet A."/>
            <person name="Wang B.B."/>
            <person name="Wang K."/>
            <person name="Wang M."/>
            <person name="Wang X."/>
            <person name="Warfsmann J."/>
            <person name="Weissenbach J."/>
            <person name="White D.D."/>
            <person name="White J.D."/>
            <person name="Wiley G.B."/>
            <person name="Wincker P."/>
            <person name="Xing Y."/>
            <person name="Yang L."/>
            <person name="Yao Z."/>
            <person name="Ying F."/>
            <person name="Zhai J."/>
            <person name="Zhou L."/>
            <person name="Zuber A."/>
            <person name="Denarie J."/>
            <person name="Dixon R.A."/>
            <person name="May G.D."/>
            <person name="Schwartz D.C."/>
            <person name="Rogers J."/>
            <person name="Quetier F."/>
            <person name="Town C.D."/>
            <person name="Roe B.A."/>
        </authorList>
    </citation>
    <scope>NUCLEOTIDE SEQUENCE [LARGE SCALE GENOMIC DNA]</scope>
    <source>
        <strain evidence="14">A17</strain>
        <strain evidence="16 17">cv. Jemalong A17</strain>
    </source>
</reference>
<reference evidence="14 17" key="2">
    <citation type="journal article" date="2014" name="BMC Genomics">
        <title>An improved genome release (version Mt4.0) for the model legume Medicago truncatula.</title>
        <authorList>
            <person name="Tang H."/>
            <person name="Krishnakumar V."/>
            <person name="Bidwell S."/>
            <person name="Rosen B."/>
            <person name="Chan A."/>
            <person name="Zhou S."/>
            <person name="Gentzbittel L."/>
            <person name="Childs K.L."/>
            <person name="Yandell M."/>
            <person name="Gundlach H."/>
            <person name="Mayer K.F."/>
            <person name="Schwartz D.C."/>
            <person name="Town C.D."/>
        </authorList>
    </citation>
    <scope>GENOME REANNOTATION</scope>
    <source>
        <strain evidence="16 17">cv. Jemalong A17</strain>
    </source>
</reference>
<evidence type="ECO:0000259" key="12">
    <source>
        <dbReference type="PROSITE" id="PS50053"/>
    </source>
</evidence>
<dbReference type="Pfam" id="PF21362">
    <property type="entry name" value="Sina_RING"/>
    <property type="match status" value="1"/>
</dbReference>
<keyword evidence="17" id="KW-1185">Reference proteome</keyword>
<dbReference type="KEGG" id="mtr:11425847"/>
<dbReference type="HOGENOM" id="CLU_040603_2_1_1"/>
<evidence type="ECO:0000256" key="6">
    <source>
        <dbReference type="ARBA" id="ARBA00022723"/>
    </source>
</evidence>
<dbReference type="OMA" id="HEMRQHE"/>
<dbReference type="InterPro" id="IPR049548">
    <property type="entry name" value="Sina-like_RING"/>
</dbReference>
<dbReference type="PaxDb" id="3880-AES97879"/>
<evidence type="ECO:0000313" key="15">
    <source>
        <dbReference type="EMBL" id="RHN56032.1"/>
    </source>
</evidence>
<evidence type="ECO:0000256" key="9">
    <source>
        <dbReference type="ARBA" id="ARBA00022833"/>
    </source>
</evidence>
<dbReference type="SMART" id="SM00213">
    <property type="entry name" value="UBQ"/>
    <property type="match status" value="1"/>
</dbReference>
<dbReference type="Gene3D" id="3.30.40.10">
    <property type="entry name" value="Zinc/RING finger domain, C3HC4 (zinc finger)"/>
    <property type="match status" value="1"/>
</dbReference>
<evidence type="ECO:0000313" key="16">
    <source>
        <dbReference type="EnsemblPlants" id="AES97879"/>
    </source>
</evidence>
<dbReference type="InterPro" id="IPR044286">
    <property type="entry name" value="SINL_plant"/>
</dbReference>
<evidence type="ECO:0000256" key="4">
    <source>
        <dbReference type="ARBA" id="ARBA00012483"/>
    </source>
</evidence>
<dbReference type="SMR" id="G7K957"/>
<dbReference type="OrthoDB" id="4788989at2759"/>
<dbReference type="AlphaFoldDB" id="G7K957"/>
<dbReference type="eggNOG" id="KOG3002">
    <property type="taxonomic scope" value="Eukaryota"/>
</dbReference>
<proteinExistence type="inferred from homology"/>
<keyword evidence="8" id="KW-0833">Ubl conjugation pathway</keyword>
<organism evidence="14 17">
    <name type="scientific">Medicago truncatula</name>
    <name type="common">Barrel medic</name>
    <name type="synonym">Medicago tribuloides</name>
    <dbReference type="NCBI Taxonomy" id="3880"/>
    <lineage>
        <taxon>Eukaryota</taxon>
        <taxon>Viridiplantae</taxon>
        <taxon>Streptophyta</taxon>
        <taxon>Embryophyta</taxon>
        <taxon>Tracheophyta</taxon>
        <taxon>Spermatophyta</taxon>
        <taxon>Magnoliopsida</taxon>
        <taxon>eudicotyledons</taxon>
        <taxon>Gunneridae</taxon>
        <taxon>Pentapetalae</taxon>
        <taxon>rosids</taxon>
        <taxon>fabids</taxon>
        <taxon>Fabales</taxon>
        <taxon>Fabaceae</taxon>
        <taxon>Papilionoideae</taxon>
        <taxon>50 kb inversion clade</taxon>
        <taxon>NPAAA clade</taxon>
        <taxon>Hologalegina</taxon>
        <taxon>IRL clade</taxon>
        <taxon>Trifolieae</taxon>
        <taxon>Medicago</taxon>
    </lineage>
</organism>
<dbReference type="Proteomes" id="UP000265566">
    <property type="component" value="Chromosome 5"/>
</dbReference>
<dbReference type="eggNOG" id="KOG0001">
    <property type="taxonomic scope" value="Eukaryota"/>
</dbReference>
<comment type="pathway">
    <text evidence="2">Protein modification; protein ubiquitination.</text>
</comment>
<dbReference type="InterPro" id="IPR013083">
    <property type="entry name" value="Znf_RING/FYVE/PHD"/>
</dbReference>
<dbReference type="SUPFAM" id="SSF54236">
    <property type="entry name" value="Ubiquitin-like"/>
    <property type="match status" value="1"/>
</dbReference>
<reference evidence="15" key="4">
    <citation type="journal article" date="2018" name="Nat. Plants">
        <title>Whole-genome landscape of Medicago truncatula symbiotic genes.</title>
        <authorList>
            <person name="Pecrix Y."/>
            <person name="Gamas P."/>
            <person name="Carrere S."/>
        </authorList>
    </citation>
    <scope>NUCLEOTIDE SEQUENCE</scope>
    <source>
        <tissue evidence="15">Leaves</tissue>
    </source>
</reference>
<evidence type="ECO:0000256" key="5">
    <source>
        <dbReference type="ARBA" id="ARBA00022679"/>
    </source>
</evidence>
<dbReference type="InterPro" id="IPR000626">
    <property type="entry name" value="Ubiquitin-like_dom"/>
</dbReference>
<dbReference type="EMBL" id="PSQE01000005">
    <property type="protein sequence ID" value="RHN56032.1"/>
    <property type="molecule type" value="Genomic_DNA"/>
</dbReference>
<dbReference type="InterPro" id="IPR013010">
    <property type="entry name" value="Znf_SIAH"/>
</dbReference>
<keyword evidence="5" id="KW-0808">Transferase</keyword>
<keyword evidence="6" id="KW-0479">Metal-binding</keyword>
<protein>
    <recommendedName>
        <fullName evidence="4">RING-type E3 ubiquitin transferase</fullName>
        <ecNumber evidence="4">2.3.2.27</ecNumber>
    </recommendedName>
</protein>
<dbReference type="UniPathway" id="UPA00143"/>
<evidence type="ECO:0000256" key="11">
    <source>
        <dbReference type="PROSITE-ProRule" id="PRU00455"/>
    </source>
</evidence>
<evidence type="ECO:0000256" key="3">
    <source>
        <dbReference type="ARBA" id="ARBA00009119"/>
    </source>
</evidence>
<keyword evidence="9" id="KW-0862">Zinc</keyword>
<gene>
    <name evidence="16" type="primary">11425847</name>
    <name evidence="14" type="ordered locus">MTR_5g061290</name>
    <name evidence="15" type="ORF">MtrunA17_Chr5g0424971</name>
</gene>
<evidence type="ECO:0000259" key="13">
    <source>
        <dbReference type="PROSITE" id="PS51081"/>
    </source>
</evidence>
<comment type="catalytic activity">
    <reaction evidence="1">
        <text>S-ubiquitinyl-[E2 ubiquitin-conjugating enzyme]-L-cysteine + [acceptor protein]-L-lysine = [E2 ubiquitin-conjugating enzyme]-L-cysteine + N(6)-ubiquitinyl-[acceptor protein]-L-lysine.</text>
        <dbReference type="EC" id="2.3.2.27"/>
    </reaction>
</comment>
<sequence length="327" mass="37144">MSSKKNNSVSVIVSNPKVLNCSNCFELLTIPLYKCDNGHIVCSTCCDKLEKKCPKCYISSKRCKAIENILQSMEEISCPNEKHGCRETISYCRNRKHEKECIYEPCYCPFSGCDFVASSEVLSSHFSQKHGDSQNKFSYDHSFIVSLNSNDETVVLQEKNDGQLFILKNITMFLGNAVNVCCIGPKSSESKYSYNILACSKMSELKFHTFAKNVQRVTLKTLSSKFLVIPFGFSEPLEIEICIRSFPCDSMMQIFIKKLDGKVLPLRVKSSDTIYSVKEKIFNKEKYAIIDQRLIFSGNQLPDHQTIANCNIEEKSAIFLVFRLMGD</sequence>
<dbReference type="InterPro" id="IPR019956">
    <property type="entry name" value="Ubiquitin_dom"/>
</dbReference>
<evidence type="ECO:0000256" key="7">
    <source>
        <dbReference type="ARBA" id="ARBA00022771"/>
    </source>
</evidence>
<dbReference type="EMBL" id="CM001221">
    <property type="protein sequence ID" value="AES97879.1"/>
    <property type="molecule type" value="Genomic_DNA"/>
</dbReference>
<dbReference type="PRINTS" id="PR00348">
    <property type="entry name" value="UBIQUITIN"/>
</dbReference>
<keyword evidence="7 11" id="KW-0863">Zinc-finger</keyword>
<dbReference type="SUPFAM" id="SSF49599">
    <property type="entry name" value="TRAF domain-like"/>
    <property type="match status" value="1"/>
</dbReference>
<name>G7K957_MEDTR</name>
<dbReference type="EC" id="2.3.2.27" evidence="4"/>
<dbReference type="PANTHER" id="PTHR46632">
    <property type="entry name" value="E3 UBIQUITIN-PROTEIN LIGASE SINA-LIKE 4"/>
    <property type="match status" value="1"/>
</dbReference>
<evidence type="ECO:0000256" key="8">
    <source>
        <dbReference type="ARBA" id="ARBA00022786"/>
    </source>
</evidence>
<dbReference type="Gramene" id="rna31351">
    <property type="protein sequence ID" value="RHN56032.1"/>
    <property type="gene ID" value="gene31351"/>
</dbReference>
<dbReference type="Gene3D" id="3.10.20.90">
    <property type="entry name" value="Phosphatidylinositol 3-kinase Catalytic Subunit, Chain A, domain 1"/>
    <property type="match status" value="1"/>
</dbReference>
<dbReference type="GO" id="GO:0016567">
    <property type="term" value="P:protein ubiquitination"/>
    <property type="evidence" value="ECO:0007669"/>
    <property type="project" value="UniProtKB-UniPathway"/>
</dbReference>
<feature type="domain" description="Ubiquitin-like" evidence="12">
    <location>
        <begin position="252"/>
        <end position="327"/>
    </location>
</feature>
<dbReference type="Pfam" id="PF21361">
    <property type="entry name" value="Sina_ZnF"/>
    <property type="match status" value="1"/>
</dbReference>